<dbReference type="InterPro" id="IPR024478">
    <property type="entry name" value="HlyB_4HB_MCP"/>
</dbReference>
<dbReference type="GO" id="GO:0005886">
    <property type="term" value="C:plasma membrane"/>
    <property type="evidence" value="ECO:0007669"/>
    <property type="project" value="TreeGrafter"/>
</dbReference>
<dbReference type="GO" id="GO:0004888">
    <property type="term" value="F:transmembrane signaling receptor activity"/>
    <property type="evidence" value="ECO:0007669"/>
    <property type="project" value="InterPro"/>
</dbReference>
<dbReference type="EMBL" id="WWEN01000006">
    <property type="protein sequence ID" value="MYM56437.1"/>
    <property type="molecule type" value="Genomic_DNA"/>
</dbReference>
<feature type="region of interest" description="Disordered" evidence="4">
    <location>
        <begin position="504"/>
        <end position="552"/>
    </location>
</feature>
<dbReference type="GO" id="GO:0006935">
    <property type="term" value="P:chemotaxis"/>
    <property type="evidence" value="ECO:0007669"/>
    <property type="project" value="UniProtKB-KW"/>
</dbReference>
<evidence type="ECO:0000256" key="3">
    <source>
        <dbReference type="PROSITE-ProRule" id="PRU00284"/>
    </source>
</evidence>
<gene>
    <name evidence="7" type="ORF">GR167_14050</name>
</gene>
<dbReference type="PROSITE" id="PS50111">
    <property type="entry name" value="CHEMOTAXIS_TRANSDUC_2"/>
    <property type="match status" value="1"/>
</dbReference>
<dbReference type="PRINTS" id="PR00260">
    <property type="entry name" value="CHEMTRNSDUCR"/>
</dbReference>
<dbReference type="CDD" id="cd06225">
    <property type="entry name" value="HAMP"/>
    <property type="match status" value="1"/>
</dbReference>
<dbReference type="InterPro" id="IPR004089">
    <property type="entry name" value="MCPsignal_dom"/>
</dbReference>
<comment type="caution">
    <text evidence="7">The sequence shown here is derived from an EMBL/GenBank/DDBJ whole genome shotgun (WGS) entry which is preliminary data.</text>
</comment>
<sequence length="552" mass="58378">MRFTLKTRLVATFAAVFLIFAGSMFLAVTALQKANTKMEEIVQVKTAHLLDARGLLVLTRDMQIDAANILIGWAGGEEDPERVPTLRKSLNDNADQAVAILEEMKTYSGEELQKPLKRMGSQVKRFTQYTHGAVEYELDGDERANEVYHFGVNPTMDKMKGLATQIEAAYAAEMDQAVEQARADYAEVRRNMFAAMGVAVALMLVSSTLIIRNLSTGLNRSIALARQVASGDLRSTATVTGNNELSDLLNAQNDMVLRLRETVDNVSSAVSNLVAGANQVSGTSESLSEGASVQAGSTEEVSTAVEQMSANISSSSENAATTEEIAAKAAHDAKLSGTTVSEAVAAMQTIGERIMVLQEIARRTDLLALNAAVEAARAGEHGRGFAVVASEVRKLAENSQQAAAEISAMSANTVSTATKAGEMLEALVPNIEKTSSLVSDITASSRELAIGSVQINESVQRLDGVTQSNTSASEELSAAATELLGQAEHLAEVIGFFQTDDCGAGEAGEQADQAEAADADLDGEDETGEAKPLIDLDTADSDEDVVDFKAAS</sequence>
<protein>
    <submittedName>
        <fullName evidence="7">Methyl-accepting chemotaxis protein</fullName>
    </submittedName>
</protein>
<dbReference type="SMART" id="SM00283">
    <property type="entry name" value="MA"/>
    <property type="match status" value="1"/>
</dbReference>
<keyword evidence="8" id="KW-1185">Reference proteome</keyword>
<dbReference type="Gene3D" id="1.10.287.950">
    <property type="entry name" value="Methyl-accepting chemotaxis protein"/>
    <property type="match status" value="1"/>
</dbReference>
<dbReference type="RefSeq" id="WP_160974349.1">
    <property type="nucleotide sequence ID" value="NZ_WWEN01000006.1"/>
</dbReference>
<dbReference type="InterPro" id="IPR003660">
    <property type="entry name" value="HAMP_dom"/>
</dbReference>
<dbReference type="PANTHER" id="PTHR43531:SF11">
    <property type="entry name" value="METHYL-ACCEPTING CHEMOTAXIS PROTEIN 3"/>
    <property type="match status" value="1"/>
</dbReference>
<evidence type="ECO:0000259" key="5">
    <source>
        <dbReference type="PROSITE" id="PS50111"/>
    </source>
</evidence>
<dbReference type="SUPFAM" id="SSF58104">
    <property type="entry name" value="Methyl-accepting chemotaxis protein (MCP) signaling domain"/>
    <property type="match status" value="1"/>
</dbReference>
<organism evidence="7 8">
    <name type="scientific">Thalassovita mangrovi</name>
    <dbReference type="NCBI Taxonomy" id="2692236"/>
    <lineage>
        <taxon>Bacteria</taxon>
        <taxon>Pseudomonadati</taxon>
        <taxon>Pseudomonadota</taxon>
        <taxon>Alphaproteobacteria</taxon>
        <taxon>Rhodobacterales</taxon>
        <taxon>Roseobacteraceae</taxon>
        <taxon>Thalassovita</taxon>
    </lineage>
</organism>
<dbReference type="SMART" id="SM00304">
    <property type="entry name" value="HAMP"/>
    <property type="match status" value="1"/>
</dbReference>
<evidence type="ECO:0000313" key="8">
    <source>
        <dbReference type="Proteomes" id="UP000479043"/>
    </source>
</evidence>
<dbReference type="PROSITE" id="PS50885">
    <property type="entry name" value="HAMP"/>
    <property type="match status" value="1"/>
</dbReference>
<dbReference type="Pfam" id="PF00015">
    <property type="entry name" value="MCPsignal"/>
    <property type="match status" value="1"/>
</dbReference>
<dbReference type="Pfam" id="PF00672">
    <property type="entry name" value="HAMP"/>
    <property type="match status" value="1"/>
</dbReference>
<dbReference type="GO" id="GO:0007165">
    <property type="term" value="P:signal transduction"/>
    <property type="evidence" value="ECO:0007669"/>
    <property type="project" value="UniProtKB-KW"/>
</dbReference>
<keyword evidence="1" id="KW-0145">Chemotaxis</keyword>
<evidence type="ECO:0000259" key="6">
    <source>
        <dbReference type="PROSITE" id="PS50885"/>
    </source>
</evidence>
<name>A0A6L8LK14_9RHOB</name>
<dbReference type="Proteomes" id="UP000479043">
    <property type="component" value="Unassembled WGS sequence"/>
</dbReference>
<accession>A0A6L8LK14</accession>
<feature type="compositionally biased region" description="Acidic residues" evidence="4">
    <location>
        <begin position="515"/>
        <end position="527"/>
    </location>
</feature>
<feature type="domain" description="HAMP" evidence="6">
    <location>
        <begin position="212"/>
        <end position="264"/>
    </location>
</feature>
<dbReference type="InterPro" id="IPR051310">
    <property type="entry name" value="MCP_chemotaxis"/>
</dbReference>
<evidence type="ECO:0000313" key="7">
    <source>
        <dbReference type="EMBL" id="MYM56437.1"/>
    </source>
</evidence>
<comment type="similarity">
    <text evidence="2">Belongs to the methyl-accepting chemotaxis (MCP) protein family.</text>
</comment>
<evidence type="ECO:0000256" key="2">
    <source>
        <dbReference type="ARBA" id="ARBA00029447"/>
    </source>
</evidence>
<dbReference type="AlphaFoldDB" id="A0A6L8LK14"/>
<feature type="domain" description="Methyl-accepting transducer" evidence="5">
    <location>
        <begin position="269"/>
        <end position="484"/>
    </location>
</feature>
<reference evidence="7 8" key="1">
    <citation type="submission" date="2020-01" db="EMBL/GenBank/DDBJ databases">
        <authorList>
            <person name="Chen S."/>
        </authorList>
    </citation>
    <scope>NUCLEOTIDE SEQUENCE [LARGE SCALE GENOMIC DNA]</scope>
    <source>
        <strain evidence="7 8">GS-10</strain>
    </source>
</reference>
<proteinExistence type="inferred from homology"/>
<feature type="compositionally biased region" description="Low complexity" evidence="4">
    <location>
        <begin position="504"/>
        <end position="514"/>
    </location>
</feature>
<evidence type="ECO:0000256" key="4">
    <source>
        <dbReference type="SAM" id="MobiDB-lite"/>
    </source>
</evidence>
<dbReference type="PANTHER" id="PTHR43531">
    <property type="entry name" value="PROTEIN ICFG"/>
    <property type="match status" value="1"/>
</dbReference>
<evidence type="ECO:0000256" key="1">
    <source>
        <dbReference type="ARBA" id="ARBA00022500"/>
    </source>
</evidence>
<keyword evidence="3" id="KW-0807">Transducer</keyword>
<dbReference type="Pfam" id="PF12729">
    <property type="entry name" value="4HB_MCP_1"/>
    <property type="match status" value="1"/>
</dbReference>
<dbReference type="InterPro" id="IPR004090">
    <property type="entry name" value="Chemotax_Me-accpt_rcpt"/>
</dbReference>